<organism evidence="2 3">
    <name type="scientific">Saccharothrix texasensis</name>
    <dbReference type="NCBI Taxonomy" id="103734"/>
    <lineage>
        <taxon>Bacteria</taxon>
        <taxon>Bacillati</taxon>
        <taxon>Actinomycetota</taxon>
        <taxon>Actinomycetes</taxon>
        <taxon>Pseudonocardiales</taxon>
        <taxon>Pseudonocardiaceae</taxon>
        <taxon>Saccharothrix</taxon>
    </lineage>
</organism>
<dbReference type="SUPFAM" id="SSF53850">
    <property type="entry name" value="Periplasmic binding protein-like II"/>
    <property type="match status" value="1"/>
</dbReference>
<keyword evidence="1" id="KW-0732">Signal</keyword>
<dbReference type="PROSITE" id="PS51257">
    <property type="entry name" value="PROKAR_LIPOPROTEIN"/>
    <property type="match status" value="1"/>
</dbReference>
<dbReference type="CDD" id="cd13585">
    <property type="entry name" value="PBP2_TMBP_like"/>
    <property type="match status" value="1"/>
</dbReference>
<dbReference type="PANTHER" id="PTHR43649:SF16">
    <property type="entry name" value="SUGAR-BINDING LIPOPROTEIN"/>
    <property type="match status" value="1"/>
</dbReference>
<dbReference type="PANTHER" id="PTHR43649">
    <property type="entry name" value="ARABINOSE-BINDING PROTEIN-RELATED"/>
    <property type="match status" value="1"/>
</dbReference>
<dbReference type="EMBL" id="RJKM01000001">
    <property type="protein sequence ID" value="ROP41351.1"/>
    <property type="molecule type" value="Genomic_DNA"/>
</dbReference>
<evidence type="ECO:0000256" key="1">
    <source>
        <dbReference type="SAM" id="SignalP"/>
    </source>
</evidence>
<dbReference type="AlphaFoldDB" id="A0A3N1HFV3"/>
<keyword evidence="3" id="KW-1185">Reference proteome</keyword>
<reference evidence="2 3" key="1">
    <citation type="submission" date="2018-11" db="EMBL/GenBank/DDBJ databases">
        <title>Sequencing the genomes of 1000 actinobacteria strains.</title>
        <authorList>
            <person name="Klenk H.-P."/>
        </authorList>
    </citation>
    <scope>NUCLEOTIDE SEQUENCE [LARGE SCALE GENOMIC DNA]</scope>
    <source>
        <strain evidence="2 3">DSM 44231</strain>
    </source>
</reference>
<protein>
    <submittedName>
        <fullName evidence="2">Carbohydrate ABC transporter substrate-binding protein (CUT1 family)</fullName>
    </submittedName>
</protein>
<dbReference type="InterPro" id="IPR006059">
    <property type="entry name" value="SBP"/>
</dbReference>
<evidence type="ECO:0000313" key="3">
    <source>
        <dbReference type="Proteomes" id="UP000268727"/>
    </source>
</evidence>
<evidence type="ECO:0000313" key="2">
    <source>
        <dbReference type="EMBL" id="ROP41351.1"/>
    </source>
</evidence>
<proteinExistence type="predicted"/>
<sequence>MNSTSLRRAAGLLLAGSLSLAAVACSQADETGAAAGGKVTISVNGQPPQTQPFDRKVFDEDVAEFEAANPDIDIEPHEGFMDPKTFSAKLAGGQLEDVFYAYFTDPANLIARKQAADITDYVKDVPHYDAIRQELRDVFSKDGKVYGVPTANYSMGLLYNRALFTQAGLNPDQPPKTWDEVREAAKKITALGDGKVGFAEYSKNNQGGWHFTAWMYSVGGQVARQDGDKWVADFNNDKGREALQHLKDMRWADNTMGEKQLLVIEDVQQMMGAGQLGMYLAAPDNVPTLVNQFKGDYANYGLTGIPDGEGTLIGGEGYMLNPKATPEKIKAGLKWVQWKFLNPDRFEKNLQRYKDQGQPIGLPVPPVADVWTGDIAAKQAQLKESLATVPVANFKSYVDATPKGRIEPPNAQQVYAILDNVMQAVLTNRDADISLLLADAEAKVNPVLAQVK</sequence>
<dbReference type="RefSeq" id="WP_123746484.1">
    <property type="nucleotide sequence ID" value="NZ_RJKM01000001.1"/>
</dbReference>
<name>A0A3N1HFV3_9PSEU</name>
<feature type="signal peptide" evidence="1">
    <location>
        <begin position="1"/>
        <end position="24"/>
    </location>
</feature>
<dbReference type="Pfam" id="PF01547">
    <property type="entry name" value="SBP_bac_1"/>
    <property type="match status" value="1"/>
</dbReference>
<dbReference type="InterPro" id="IPR050490">
    <property type="entry name" value="Bact_solute-bd_prot1"/>
</dbReference>
<accession>A0A3N1HFV3</accession>
<gene>
    <name evidence="2" type="ORF">EDD40_6780</name>
</gene>
<dbReference type="Gene3D" id="3.40.190.10">
    <property type="entry name" value="Periplasmic binding protein-like II"/>
    <property type="match status" value="1"/>
</dbReference>
<feature type="chain" id="PRO_5038775512" evidence="1">
    <location>
        <begin position="25"/>
        <end position="452"/>
    </location>
</feature>
<comment type="caution">
    <text evidence="2">The sequence shown here is derived from an EMBL/GenBank/DDBJ whole genome shotgun (WGS) entry which is preliminary data.</text>
</comment>
<dbReference type="Proteomes" id="UP000268727">
    <property type="component" value="Unassembled WGS sequence"/>
</dbReference>
<dbReference type="OrthoDB" id="2644341at2"/>